<feature type="domain" description="DmsR-like N-terminal" evidence="4">
    <location>
        <begin position="1"/>
        <end position="148"/>
    </location>
</feature>
<dbReference type="InterPro" id="IPR036388">
    <property type="entry name" value="WH-like_DNA-bd_sf"/>
</dbReference>
<evidence type="ECO:0000259" key="3">
    <source>
        <dbReference type="Pfam" id="PF04967"/>
    </source>
</evidence>
<dbReference type="RefSeq" id="WP_185191198.1">
    <property type="nucleotide sequence ID" value="NZ_JACKXD010000001.1"/>
</dbReference>
<evidence type="ECO:0000256" key="1">
    <source>
        <dbReference type="ARBA" id="ARBA00023015"/>
    </source>
</evidence>
<dbReference type="PANTHER" id="PTHR34236:SF1">
    <property type="entry name" value="DIMETHYL SULFOXIDE REDUCTASE TRANSCRIPTIONAL ACTIVATOR"/>
    <property type="match status" value="1"/>
</dbReference>
<dbReference type="InterPro" id="IPR007050">
    <property type="entry name" value="HTH_bacterioopsin"/>
</dbReference>
<feature type="domain" description="HTH bat-type" evidence="3">
    <location>
        <begin position="165"/>
        <end position="216"/>
    </location>
</feature>
<evidence type="ECO:0000313" key="6">
    <source>
        <dbReference type="Proteomes" id="UP000546257"/>
    </source>
</evidence>
<accession>A0A7J9SIH3</accession>
<dbReference type="Gene3D" id="1.10.10.10">
    <property type="entry name" value="Winged helix-like DNA-binding domain superfamily/Winged helix DNA-binding domain"/>
    <property type="match status" value="1"/>
</dbReference>
<keyword evidence="6" id="KW-1185">Reference proteome</keyword>
<evidence type="ECO:0000259" key="4">
    <source>
        <dbReference type="Pfam" id="PF24277"/>
    </source>
</evidence>
<sequence length="230" mass="24569">MADGICVKLAVDVATACPVAELSAAEGGGDRESPVVRDVTWAQATDGRVTEEFRVDASVAADNPDAVPGADPVMEVGNDRVYQFERDADAPCACDVIERLDCPIADVHASDGSLLFTLYLPDIDRLRDVVAALDEAANRVSVQYLVRSDADGDPRDTVVVDRGALTERQSEVLRTAYRLGYFEYRGGANASEVADALDITDSTFAEHLSKAQSRLLTEVFRGGNEAAGAE</sequence>
<evidence type="ECO:0000256" key="2">
    <source>
        <dbReference type="ARBA" id="ARBA00023163"/>
    </source>
</evidence>
<dbReference type="Pfam" id="PF24277">
    <property type="entry name" value="DmsR_N"/>
    <property type="match status" value="1"/>
</dbReference>
<dbReference type="AlphaFoldDB" id="A0A7J9SIH3"/>
<reference evidence="5 6" key="1">
    <citation type="submission" date="2020-08" db="EMBL/GenBank/DDBJ databases">
        <authorList>
            <person name="Seo M.-J."/>
        </authorList>
    </citation>
    <scope>NUCLEOTIDE SEQUENCE [LARGE SCALE GENOMIC DNA]</scope>
    <source>
        <strain evidence="5 6">MBLA0160</strain>
    </source>
</reference>
<dbReference type="PANTHER" id="PTHR34236">
    <property type="entry name" value="DIMETHYL SULFOXIDE REDUCTASE TRANSCRIPTIONAL ACTIVATOR"/>
    <property type="match status" value="1"/>
</dbReference>
<dbReference type="Proteomes" id="UP000546257">
    <property type="component" value="Unassembled WGS sequence"/>
</dbReference>
<name>A0A7J9SIH3_9EURY</name>
<dbReference type="EMBL" id="JACKXD010000001">
    <property type="protein sequence ID" value="MBB6644811.1"/>
    <property type="molecule type" value="Genomic_DNA"/>
</dbReference>
<gene>
    <name evidence="5" type="ORF">H5V44_00575</name>
</gene>
<organism evidence="5 6">
    <name type="scientific">Halobellus ruber</name>
    <dbReference type="NCBI Taxonomy" id="2761102"/>
    <lineage>
        <taxon>Archaea</taxon>
        <taxon>Methanobacteriati</taxon>
        <taxon>Methanobacteriota</taxon>
        <taxon>Stenosarchaea group</taxon>
        <taxon>Halobacteria</taxon>
        <taxon>Halobacteriales</taxon>
        <taxon>Haloferacaceae</taxon>
        <taxon>Halobellus</taxon>
    </lineage>
</organism>
<dbReference type="InterPro" id="IPR056433">
    <property type="entry name" value="DmsR-like_N"/>
</dbReference>
<comment type="caution">
    <text evidence="5">The sequence shown here is derived from an EMBL/GenBank/DDBJ whole genome shotgun (WGS) entry which is preliminary data.</text>
</comment>
<keyword evidence="2" id="KW-0804">Transcription</keyword>
<protein>
    <submittedName>
        <fullName evidence="5">Helix-turn-helix domain-containing protein</fullName>
    </submittedName>
</protein>
<proteinExistence type="predicted"/>
<keyword evidence="1" id="KW-0805">Transcription regulation</keyword>
<dbReference type="Pfam" id="PF04967">
    <property type="entry name" value="HTH_10"/>
    <property type="match status" value="1"/>
</dbReference>
<evidence type="ECO:0000313" key="5">
    <source>
        <dbReference type="EMBL" id="MBB6644811.1"/>
    </source>
</evidence>